<evidence type="ECO:0000256" key="1">
    <source>
        <dbReference type="SAM" id="MobiDB-lite"/>
    </source>
</evidence>
<dbReference type="Proteomes" id="UP000016930">
    <property type="component" value="Unassembled WGS sequence"/>
</dbReference>
<dbReference type="AlphaFoldDB" id="M2RDX1"/>
<dbReference type="OrthoDB" id="10578338at2759"/>
<gene>
    <name evidence="2" type="ORF">CERSUDRAFT_123755</name>
</gene>
<name>M2RDX1_CERS8</name>
<dbReference type="HOGENOM" id="CLU_679717_0_0_1"/>
<feature type="region of interest" description="Disordered" evidence="1">
    <location>
        <begin position="47"/>
        <end position="101"/>
    </location>
</feature>
<sequence>MEQGLPRTPPSASINVEGHRLSAITTLSHEELEVIDSLMLLRSGRREKESTLVAGPSDPSAMERRESQASLNISPPHDAPLLVPPRPSDPRAKGHEEKEHVPEMGVRCGRKTPAPSRVEVYVESQMFACSKSTLAEHSLFFAEHLKEYNGGNTTLPHQGIAPQIRLGTVTAIGFWISMVIAIRGLDNFRKTEVCTYSAVIQALHAAHTLKFEGVVPGLAAVFTNLWQDQHSGMAVEDKAVSLFVARLCGVMEVAQESFREVLLMAPLPASAIDKYNFGSVEQVQVASTTLKNLYVARDLSLGMWQAVVIKGTESLRLSTYQCWARGDQGGLCRAARNMSHTDFQRQLWRGGIYQLGVTDMTAVLNRLSALQFGLCKQCYAVYWSFWQARKTKLQACINDLSRRVD</sequence>
<evidence type="ECO:0008006" key="4">
    <source>
        <dbReference type="Google" id="ProtNLM"/>
    </source>
</evidence>
<feature type="compositionally biased region" description="Basic and acidic residues" evidence="1">
    <location>
        <begin position="88"/>
        <end position="101"/>
    </location>
</feature>
<dbReference type="EMBL" id="KB445797">
    <property type="protein sequence ID" value="EMD36652.1"/>
    <property type="molecule type" value="Genomic_DNA"/>
</dbReference>
<keyword evidence="3" id="KW-1185">Reference proteome</keyword>
<reference evidence="2 3" key="1">
    <citation type="journal article" date="2012" name="Proc. Natl. Acad. Sci. U.S.A.">
        <title>Comparative genomics of Ceriporiopsis subvermispora and Phanerochaete chrysosporium provide insight into selective ligninolysis.</title>
        <authorList>
            <person name="Fernandez-Fueyo E."/>
            <person name="Ruiz-Duenas F.J."/>
            <person name="Ferreira P."/>
            <person name="Floudas D."/>
            <person name="Hibbett D.S."/>
            <person name="Canessa P."/>
            <person name="Larrondo L.F."/>
            <person name="James T.Y."/>
            <person name="Seelenfreund D."/>
            <person name="Lobos S."/>
            <person name="Polanco R."/>
            <person name="Tello M."/>
            <person name="Honda Y."/>
            <person name="Watanabe T."/>
            <person name="Watanabe T."/>
            <person name="Ryu J.S."/>
            <person name="Kubicek C.P."/>
            <person name="Schmoll M."/>
            <person name="Gaskell J."/>
            <person name="Hammel K.E."/>
            <person name="St John F.J."/>
            <person name="Vanden Wymelenberg A."/>
            <person name="Sabat G."/>
            <person name="Splinter BonDurant S."/>
            <person name="Syed K."/>
            <person name="Yadav J.S."/>
            <person name="Doddapaneni H."/>
            <person name="Subramanian V."/>
            <person name="Lavin J.L."/>
            <person name="Oguiza J.A."/>
            <person name="Perez G."/>
            <person name="Pisabarro A.G."/>
            <person name="Ramirez L."/>
            <person name="Santoyo F."/>
            <person name="Master E."/>
            <person name="Coutinho P.M."/>
            <person name="Henrissat B."/>
            <person name="Lombard V."/>
            <person name="Magnuson J.K."/>
            <person name="Kuees U."/>
            <person name="Hori C."/>
            <person name="Igarashi K."/>
            <person name="Samejima M."/>
            <person name="Held B.W."/>
            <person name="Barry K.W."/>
            <person name="LaButti K.M."/>
            <person name="Lapidus A."/>
            <person name="Lindquist E.A."/>
            <person name="Lucas S.M."/>
            <person name="Riley R."/>
            <person name="Salamov A.A."/>
            <person name="Hoffmeister D."/>
            <person name="Schwenk D."/>
            <person name="Hadar Y."/>
            <person name="Yarden O."/>
            <person name="de Vries R.P."/>
            <person name="Wiebenga A."/>
            <person name="Stenlid J."/>
            <person name="Eastwood D."/>
            <person name="Grigoriev I.V."/>
            <person name="Berka R.M."/>
            <person name="Blanchette R.A."/>
            <person name="Kersten P."/>
            <person name="Martinez A.T."/>
            <person name="Vicuna R."/>
            <person name="Cullen D."/>
        </authorList>
    </citation>
    <scope>NUCLEOTIDE SEQUENCE [LARGE SCALE GENOMIC DNA]</scope>
    <source>
        <strain evidence="2 3">B</strain>
    </source>
</reference>
<proteinExistence type="predicted"/>
<evidence type="ECO:0000313" key="3">
    <source>
        <dbReference type="Proteomes" id="UP000016930"/>
    </source>
</evidence>
<protein>
    <recommendedName>
        <fullName evidence="4">BTB domain-containing protein</fullName>
    </recommendedName>
</protein>
<evidence type="ECO:0000313" key="2">
    <source>
        <dbReference type="EMBL" id="EMD36652.1"/>
    </source>
</evidence>
<accession>M2RDX1</accession>
<organism evidence="2 3">
    <name type="scientific">Ceriporiopsis subvermispora (strain B)</name>
    <name type="common">White-rot fungus</name>
    <name type="synonym">Gelatoporia subvermispora</name>
    <dbReference type="NCBI Taxonomy" id="914234"/>
    <lineage>
        <taxon>Eukaryota</taxon>
        <taxon>Fungi</taxon>
        <taxon>Dikarya</taxon>
        <taxon>Basidiomycota</taxon>
        <taxon>Agaricomycotina</taxon>
        <taxon>Agaricomycetes</taxon>
        <taxon>Polyporales</taxon>
        <taxon>Gelatoporiaceae</taxon>
        <taxon>Gelatoporia</taxon>
    </lineage>
</organism>